<dbReference type="GO" id="GO:0005886">
    <property type="term" value="C:plasma membrane"/>
    <property type="evidence" value="ECO:0007669"/>
    <property type="project" value="UniProtKB-SubCell"/>
</dbReference>
<dbReference type="GO" id="GO:0055085">
    <property type="term" value="P:transmembrane transport"/>
    <property type="evidence" value="ECO:0007669"/>
    <property type="project" value="InterPro"/>
</dbReference>
<feature type="transmembrane region" description="Helical" evidence="7">
    <location>
        <begin position="20"/>
        <end position="41"/>
    </location>
</feature>
<feature type="transmembrane region" description="Helical" evidence="7">
    <location>
        <begin position="320"/>
        <end position="342"/>
    </location>
</feature>
<feature type="transmembrane region" description="Helical" evidence="7">
    <location>
        <begin position="217"/>
        <end position="235"/>
    </location>
</feature>
<dbReference type="PANTHER" id="PTHR43163">
    <property type="entry name" value="DIPEPTIDE TRANSPORT SYSTEM PERMEASE PROTEIN DPPB-RELATED"/>
    <property type="match status" value="1"/>
</dbReference>
<dbReference type="InterPro" id="IPR035906">
    <property type="entry name" value="MetI-like_sf"/>
</dbReference>
<dbReference type="Pfam" id="PF19300">
    <property type="entry name" value="BPD_transp_1_N"/>
    <property type="match status" value="1"/>
</dbReference>
<sequence length="348" mass="38176">MASTTKSSSGSLRTYLITRLLLVIPTVWILVTVVFFVMRVVGDPIKSKFGDQLSPAEIAKRRHAAGLDRPLITQYLDYLNGILHGNFGKSLTDNRQVSDLIVERGAATLELTFWALVVAMLVGVPLGRVAARHRDRLPDVGIRLASVLTYAIPVFFFGLLLKLLFAIKLGWLPANGRASSDVESAINNVAPNTHIFLINAILYGDNSYVWDVLRHTVLPAVTLGLLTAGVFTRLVRVNLLQTLRADYVEAARARGVREGRVVRRHAFRNALIPVITVMGLQIASLLGGAVLTEKTFEWKGLGLAIADYLQNKDFLAVQGIVAFIAVVVSLISFLIDVVAALIDPRVRY</sequence>
<keyword evidence="6 7" id="KW-0472">Membrane</keyword>
<dbReference type="CDD" id="cd06261">
    <property type="entry name" value="TM_PBP2"/>
    <property type="match status" value="1"/>
</dbReference>
<dbReference type="STRING" id="1206085.SAMN05443575_1701"/>
<evidence type="ECO:0000256" key="7">
    <source>
        <dbReference type="RuleBase" id="RU363032"/>
    </source>
</evidence>
<dbReference type="InterPro" id="IPR045621">
    <property type="entry name" value="BPD_transp_1_N"/>
</dbReference>
<dbReference type="Proteomes" id="UP000186132">
    <property type="component" value="Unassembled WGS sequence"/>
</dbReference>
<proteinExistence type="inferred from homology"/>
<dbReference type="InterPro" id="IPR000515">
    <property type="entry name" value="MetI-like"/>
</dbReference>
<accession>A0A1M5I0G6</accession>
<dbReference type="EMBL" id="FQVU01000002">
    <property type="protein sequence ID" value="SHG21509.1"/>
    <property type="molecule type" value="Genomic_DNA"/>
</dbReference>
<evidence type="ECO:0000313" key="10">
    <source>
        <dbReference type="Proteomes" id="UP000186132"/>
    </source>
</evidence>
<dbReference type="Gene3D" id="1.10.3720.10">
    <property type="entry name" value="MetI-like"/>
    <property type="match status" value="1"/>
</dbReference>
<comment type="subcellular location">
    <subcellularLocation>
        <location evidence="1 7">Cell membrane</location>
        <topology evidence="1 7">Multi-pass membrane protein</topology>
    </subcellularLocation>
</comment>
<evidence type="ECO:0000313" key="9">
    <source>
        <dbReference type="EMBL" id="SHG21509.1"/>
    </source>
</evidence>
<feature type="transmembrane region" description="Helical" evidence="7">
    <location>
        <begin position="111"/>
        <end position="130"/>
    </location>
</feature>
<protein>
    <submittedName>
        <fullName evidence="9">Peptide/nickel transport system permease protein</fullName>
    </submittedName>
</protein>
<name>A0A1M5I0G6_9ACTN</name>
<feature type="transmembrane region" description="Helical" evidence="7">
    <location>
        <begin position="270"/>
        <end position="291"/>
    </location>
</feature>
<evidence type="ECO:0000259" key="8">
    <source>
        <dbReference type="PROSITE" id="PS50928"/>
    </source>
</evidence>
<gene>
    <name evidence="9" type="ORF">SAMN05443575_1701</name>
</gene>
<keyword evidence="10" id="KW-1185">Reference proteome</keyword>
<evidence type="ECO:0000256" key="1">
    <source>
        <dbReference type="ARBA" id="ARBA00004651"/>
    </source>
</evidence>
<dbReference type="RefSeq" id="WP_073388546.1">
    <property type="nucleotide sequence ID" value="NZ_FQVU01000002.1"/>
</dbReference>
<evidence type="ECO:0000256" key="4">
    <source>
        <dbReference type="ARBA" id="ARBA00022692"/>
    </source>
</evidence>
<evidence type="ECO:0000256" key="6">
    <source>
        <dbReference type="ARBA" id="ARBA00023136"/>
    </source>
</evidence>
<dbReference type="SUPFAM" id="SSF161098">
    <property type="entry name" value="MetI-like"/>
    <property type="match status" value="1"/>
</dbReference>
<keyword evidence="3" id="KW-1003">Cell membrane</keyword>
<keyword evidence="5 7" id="KW-1133">Transmembrane helix</keyword>
<evidence type="ECO:0000256" key="5">
    <source>
        <dbReference type="ARBA" id="ARBA00022989"/>
    </source>
</evidence>
<dbReference type="PANTHER" id="PTHR43163:SF6">
    <property type="entry name" value="DIPEPTIDE TRANSPORT SYSTEM PERMEASE PROTEIN DPPB-RELATED"/>
    <property type="match status" value="1"/>
</dbReference>
<evidence type="ECO:0000256" key="2">
    <source>
        <dbReference type="ARBA" id="ARBA00022448"/>
    </source>
</evidence>
<comment type="similarity">
    <text evidence="7">Belongs to the binding-protein-dependent transport system permease family.</text>
</comment>
<dbReference type="PROSITE" id="PS50928">
    <property type="entry name" value="ABC_TM1"/>
    <property type="match status" value="1"/>
</dbReference>
<evidence type="ECO:0000256" key="3">
    <source>
        <dbReference type="ARBA" id="ARBA00022475"/>
    </source>
</evidence>
<dbReference type="Pfam" id="PF00528">
    <property type="entry name" value="BPD_transp_1"/>
    <property type="match status" value="1"/>
</dbReference>
<keyword evidence="2 7" id="KW-0813">Transport</keyword>
<feature type="domain" description="ABC transmembrane type-1" evidence="8">
    <location>
        <begin position="105"/>
        <end position="339"/>
    </location>
</feature>
<dbReference type="AlphaFoldDB" id="A0A1M5I0G6"/>
<keyword evidence="4 7" id="KW-0812">Transmembrane</keyword>
<feature type="transmembrane region" description="Helical" evidence="7">
    <location>
        <begin position="142"/>
        <end position="167"/>
    </location>
</feature>
<organism evidence="9 10">
    <name type="scientific">Jatrophihabitans endophyticus</name>
    <dbReference type="NCBI Taxonomy" id="1206085"/>
    <lineage>
        <taxon>Bacteria</taxon>
        <taxon>Bacillati</taxon>
        <taxon>Actinomycetota</taxon>
        <taxon>Actinomycetes</taxon>
        <taxon>Jatrophihabitantales</taxon>
        <taxon>Jatrophihabitantaceae</taxon>
        <taxon>Jatrophihabitans</taxon>
    </lineage>
</organism>
<reference evidence="9 10" key="1">
    <citation type="submission" date="2016-11" db="EMBL/GenBank/DDBJ databases">
        <authorList>
            <person name="Jaros S."/>
            <person name="Januszkiewicz K."/>
            <person name="Wedrychowicz H."/>
        </authorList>
    </citation>
    <scope>NUCLEOTIDE SEQUENCE [LARGE SCALE GENOMIC DNA]</scope>
    <source>
        <strain evidence="9 10">DSM 45627</strain>
    </source>
</reference>